<organism evidence="2">
    <name type="scientific">Tetraselmis sp. GSL018</name>
    <dbReference type="NCBI Taxonomy" id="582737"/>
    <lineage>
        <taxon>Eukaryota</taxon>
        <taxon>Viridiplantae</taxon>
        <taxon>Chlorophyta</taxon>
        <taxon>core chlorophytes</taxon>
        <taxon>Chlorodendrophyceae</taxon>
        <taxon>Chlorodendrales</taxon>
        <taxon>Chlorodendraceae</taxon>
        <taxon>Tetraselmis</taxon>
    </lineage>
</organism>
<dbReference type="EMBL" id="GBEZ01007548">
    <property type="protein sequence ID" value="JAC77925.1"/>
    <property type="molecule type" value="Transcribed_RNA"/>
</dbReference>
<feature type="non-terminal residue" evidence="2">
    <location>
        <position position="1"/>
    </location>
</feature>
<dbReference type="AlphaFoldDB" id="A0A061S4U4"/>
<name>A0A061S4U4_9CHLO</name>
<gene>
    <name evidence="2" type="ORF">TSPGSL018_16483</name>
</gene>
<accession>A0A061S4U4</accession>
<sequence length="61" mass="6486">GSRWAENAGPRGGDLGRGGRRRVRGPGKPSHGPSEVRRASESPPGGRDGWTDGWMDGWMDG</sequence>
<proteinExistence type="predicted"/>
<feature type="region of interest" description="Disordered" evidence="1">
    <location>
        <begin position="1"/>
        <end position="61"/>
    </location>
</feature>
<evidence type="ECO:0000313" key="2">
    <source>
        <dbReference type="EMBL" id="JAC77925.1"/>
    </source>
</evidence>
<protein>
    <submittedName>
        <fullName evidence="2">Uncharacterized protein</fullName>
    </submittedName>
</protein>
<reference evidence="2" key="1">
    <citation type="submission" date="2014-05" db="EMBL/GenBank/DDBJ databases">
        <title>The transcriptome of the halophilic microalga Tetraselmis sp. GSL018 isolated from the Great Salt Lake, Utah.</title>
        <authorList>
            <person name="Jinkerson R.E."/>
            <person name="D'Adamo S."/>
            <person name="Posewitz M.C."/>
        </authorList>
    </citation>
    <scope>NUCLEOTIDE SEQUENCE</scope>
    <source>
        <strain evidence="2">GSL018</strain>
    </source>
</reference>
<evidence type="ECO:0000256" key="1">
    <source>
        <dbReference type="SAM" id="MobiDB-lite"/>
    </source>
</evidence>